<protein>
    <submittedName>
        <fullName evidence="1">Uncharacterized protein</fullName>
    </submittedName>
</protein>
<evidence type="ECO:0000313" key="2">
    <source>
        <dbReference type="Proteomes" id="UP001295684"/>
    </source>
</evidence>
<organism evidence="1 2">
    <name type="scientific">Euplotes crassus</name>
    <dbReference type="NCBI Taxonomy" id="5936"/>
    <lineage>
        <taxon>Eukaryota</taxon>
        <taxon>Sar</taxon>
        <taxon>Alveolata</taxon>
        <taxon>Ciliophora</taxon>
        <taxon>Intramacronucleata</taxon>
        <taxon>Spirotrichea</taxon>
        <taxon>Hypotrichia</taxon>
        <taxon>Euplotida</taxon>
        <taxon>Euplotidae</taxon>
        <taxon>Moneuplotes</taxon>
    </lineage>
</organism>
<accession>A0AAD2D9S2</accession>
<name>A0AAD2D9S2_EUPCR</name>
<evidence type="ECO:0000313" key="1">
    <source>
        <dbReference type="EMBL" id="CAI2384800.1"/>
    </source>
</evidence>
<dbReference type="AlphaFoldDB" id="A0AAD2D9S2"/>
<reference evidence="1" key="1">
    <citation type="submission" date="2023-07" db="EMBL/GenBank/DDBJ databases">
        <authorList>
            <consortium name="AG Swart"/>
            <person name="Singh M."/>
            <person name="Singh A."/>
            <person name="Seah K."/>
            <person name="Emmerich C."/>
        </authorList>
    </citation>
    <scope>NUCLEOTIDE SEQUENCE</scope>
    <source>
        <strain evidence="1">DP1</strain>
    </source>
</reference>
<sequence>MKNTNYIQQEEEFWKLEKGVFSGQGVTNTVGESLFEAIDFCEPRQDDQYQIIKNSNDYGDIPNFMEGTTNWPQSKSEIFAVMEDPFCKRNDIDLKPLSQEISEDMHSLKMPNLRKGKRWGKKQDKILFHTIYQLEKQGCGKLSELAELDPLDAHLNPMVCNLTQKLHWKSLHKDLLKRIQTKMSTHFSHRDIKLMKKIIKEDYAYNDLDYERIFYDFPGKTMERVTEVANKILRSKRRKRLSKIDGNNQG</sequence>
<keyword evidence="2" id="KW-1185">Reference proteome</keyword>
<comment type="caution">
    <text evidence="1">The sequence shown here is derived from an EMBL/GenBank/DDBJ whole genome shotgun (WGS) entry which is preliminary data.</text>
</comment>
<gene>
    <name evidence="1" type="ORF">ECRASSUSDP1_LOCUS26335</name>
</gene>
<proteinExistence type="predicted"/>
<dbReference type="EMBL" id="CAMPGE010027144">
    <property type="protein sequence ID" value="CAI2384800.1"/>
    <property type="molecule type" value="Genomic_DNA"/>
</dbReference>
<dbReference type="Proteomes" id="UP001295684">
    <property type="component" value="Unassembled WGS sequence"/>
</dbReference>